<evidence type="ECO:0000256" key="3">
    <source>
        <dbReference type="ARBA" id="ARBA00022777"/>
    </source>
</evidence>
<evidence type="ECO:0000313" key="7">
    <source>
        <dbReference type="Proteomes" id="UP001519343"/>
    </source>
</evidence>
<organism evidence="6 7">
    <name type="scientific">Ammoniphilus resinae</name>
    <dbReference type="NCBI Taxonomy" id="861532"/>
    <lineage>
        <taxon>Bacteria</taxon>
        <taxon>Bacillati</taxon>
        <taxon>Bacillota</taxon>
        <taxon>Bacilli</taxon>
        <taxon>Bacillales</taxon>
        <taxon>Paenibacillaceae</taxon>
        <taxon>Aneurinibacillus group</taxon>
        <taxon>Ammoniphilus</taxon>
    </lineage>
</organism>
<accession>A0ABS4GJI6</accession>
<dbReference type="Gene3D" id="1.10.287.130">
    <property type="match status" value="1"/>
</dbReference>
<comment type="caution">
    <text evidence="6">The sequence shown here is derived from an EMBL/GenBank/DDBJ whole genome shotgun (WGS) entry which is preliminary data.</text>
</comment>
<dbReference type="InterPro" id="IPR039506">
    <property type="entry name" value="SPOB_a"/>
</dbReference>
<reference evidence="6 7" key="1">
    <citation type="submission" date="2021-03" db="EMBL/GenBank/DDBJ databases">
        <title>Genomic Encyclopedia of Type Strains, Phase IV (KMG-IV): sequencing the most valuable type-strain genomes for metagenomic binning, comparative biology and taxonomic classification.</title>
        <authorList>
            <person name="Goeker M."/>
        </authorList>
    </citation>
    <scope>NUCLEOTIDE SEQUENCE [LARGE SCALE GENOMIC DNA]</scope>
    <source>
        <strain evidence="6 7">DSM 24738</strain>
    </source>
</reference>
<protein>
    <recommendedName>
        <fullName evidence="5">SpoOB alpha-helical domain-containing protein</fullName>
    </recommendedName>
</protein>
<evidence type="ECO:0000259" key="5">
    <source>
        <dbReference type="Pfam" id="PF14689"/>
    </source>
</evidence>
<sequence length="263" mass="30344">MKRMPFLPFLISGFCTLMIPLQPLPSFVGVGLSFVSVLFLSLGLIQMWRLRRQESNDSQEKIKAEREPASRELESFLLCMSHQRHDWLNHLQVLLGYLKLQRYDFCEEYIKKVTDIANKESQISHLGYQPLVMYLLTFNALHKELTLEVELPGALSLTEFPVEDQERIYTLITGIIEIYRSYALDNQGDPNVFVLHIQMLEESLYISSEYEGNLDEENSLSALHTLVKNLGNGEGFFVEGLHNNSESIMEFYVPLSVKTKVMK</sequence>
<keyword evidence="3" id="KW-0418">Kinase</keyword>
<gene>
    <name evidence="6" type="ORF">J2Z37_000406</name>
</gene>
<evidence type="ECO:0000256" key="4">
    <source>
        <dbReference type="SAM" id="Phobius"/>
    </source>
</evidence>
<dbReference type="InterPro" id="IPR016120">
    <property type="entry name" value="Sig_transdc_His_kin_SpoOB"/>
</dbReference>
<keyword evidence="1" id="KW-0597">Phosphoprotein</keyword>
<keyword evidence="4" id="KW-1133">Transmembrane helix</keyword>
<keyword evidence="4" id="KW-0472">Membrane</keyword>
<feature type="transmembrane region" description="Helical" evidence="4">
    <location>
        <begin position="28"/>
        <end position="48"/>
    </location>
</feature>
<evidence type="ECO:0000313" key="6">
    <source>
        <dbReference type="EMBL" id="MBP1930419.1"/>
    </source>
</evidence>
<dbReference type="EMBL" id="JAGGKT010000001">
    <property type="protein sequence ID" value="MBP1930419.1"/>
    <property type="molecule type" value="Genomic_DNA"/>
</dbReference>
<dbReference type="Gene3D" id="3.30.565.30">
    <property type="entry name" value="Sporulation initiation phosphotransferase B (SpoOB), C-terminal domain"/>
    <property type="match status" value="1"/>
</dbReference>
<evidence type="ECO:0000256" key="2">
    <source>
        <dbReference type="ARBA" id="ARBA00022679"/>
    </source>
</evidence>
<dbReference type="Proteomes" id="UP001519343">
    <property type="component" value="Unassembled WGS sequence"/>
</dbReference>
<keyword evidence="7" id="KW-1185">Reference proteome</keyword>
<dbReference type="Pfam" id="PF14689">
    <property type="entry name" value="SPOB_a"/>
    <property type="match status" value="1"/>
</dbReference>
<dbReference type="SUPFAM" id="SSF55890">
    <property type="entry name" value="Sporulation response regulatory protein Spo0B"/>
    <property type="match status" value="1"/>
</dbReference>
<dbReference type="InterPro" id="IPR037100">
    <property type="entry name" value="Spo0B_C_sf"/>
</dbReference>
<keyword evidence="4" id="KW-0812">Transmembrane</keyword>
<keyword evidence="2" id="KW-0808">Transferase</keyword>
<proteinExistence type="predicted"/>
<name>A0ABS4GJI6_9BACL</name>
<feature type="domain" description="SpoOB alpha-helical" evidence="5">
    <location>
        <begin position="71"/>
        <end position="125"/>
    </location>
</feature>
<evidence type="ECO:0000256" key="1">
    <source>
        <dbReference type="ARBA" id="ARBA00022553"/>
    </source>
</evidence>